<dbReference type="OrthoDB" id="9804819at2"/>
<dbReference type="PANTHER" id="PTHR42711:SF19">
    <property type="entry name" value="DOXORUBICIN RESISTANCE ATP-BINDING PROTEIN DRRA"/>
    <property type="match status" value="1"/>
</dbReference>
<dbReference type="InterPro" id="IPR003593">
    <property type="entry name" value="AAA+_ATPase"/>
</dbReference>
<dbReference type="SMART" id="SM00382">
    <property type="entry name" value="AAA"/>
    <property type="match status" value="1"/>
</dbReference>
<gene>
    <name evidence="7" type="ORF">GORHZ_137_00210</name>
</gene>
<keyword evidence="4 7" id="KW-0067">ATP-binding</keyword>
<evidence type="ECO:0000313" key="8">
    <source>
        <dbReference type="Proteomes" id="UP000008363"/>
    </source>
</evidence>
<dbReference type="GO" id="GO:0005886">
    <property type="term" value="C:plasma membrane"/>
    <property type="evidence" value="ECO:0007669"/>
    <property type="project" value="UniProtKB-SubCell"/>
</dbReference>
<dbReference type="SUPFAM" id="SSF52540">
    <property type="entry name" value="P-loop containing nucleoside triphosphate hydrolases"/>
    <property type="match status" value="1"/>
</dbReference>
<proteinExistence type="predicted"/>
<dbReference type="Pfam" id="PF00005">
    <property type="entry name" value="ABC_tran"/>
    <property type="match status" value="1"/>
</dbReference>
<name>K6WCW4_9ACTN</name>
<dbReference type="GO" id="GO:0046677">
    <property type="term" value="P:response to antibiotic"/>
    <property type="evidence" value="ECO:0007669"/>
    <property type="project" value="UniProtKB-KW"/>
</dbReference>
<keyword evidence="5" id="KW-0046">Antibiotic resistance</keyword>
<dbReference type="STRING" id="1108045.GORHZ_137_00210"/>
<feature type="domain" description="ABC transporter" evidence="6">
    <location>
        <begin position="5"/>
        <end position="237"/>
    </location>
</feature>
<dbReference type="InterPro" id="IPR027417">
    <property type="entry name" value="P-loop_NTPase"/>
</dbReference>
<protein>
    <submittedName>
        <fullName evidence="7">Putative ABC transporter ATP-binding protein</fullName>
    </submittedName>
</protein>
<accession>K6WCW4</accession>
<dbReference type="GO" id="GO:0016887">
    <property type="term" value="F:ATP hydrolysis activity"/>
    <property type="evidence" value="ECO:0007669"/>
    <property type="project" value="InterPro"/>
</dbReference>
<reference evidence="7 8" key="1">
    <citation type="submission" date="2012-08" db="EMBL/GenBank/DDBJ databases">
        <title>Whole genome shotgun sequence of Gordonia rhizosphera NBRC 16068.</title>
        <authorList>
            <person name="Takarada H."/>
            <person name="Isaki S."/>
            <person name="Hosoyama A."/>
            <person name="Tsuchikane K."/>
            <person name="Katsumata H."/>
            <person name="Baba S."/>
            <person name="Ohji S."/>
            <person name="Yamazaki S."/>
            <person name="Fujita N."/>
        </authorList>
    </citation>
    <scope>NUCLEOTIDE SEQUENCE [LARGE SCALE GENOMIC DNA]</scope>
    <source>
        <strain evidence="7 8">NBRC 16068</strain>
    </source>
</reference>
<dbReference type="InterPro" id="IPR025302">
    <property type="entry name" value="DrrA1/2-like_C"/>
</dbReference>
<dbReference type="Gene3D" id="3.40.50.300">
    <property type="entry name" value="P-loop containing nucleotide triphosphate hydrolases"/>
    <property type="match status" value="1"/>
</dbReference>
<evidence type="ECO:0000256" key="3">
    <source>
        <dbReference type="ARBA" id="ARBA00022741"/>
    </source>
</evidence>
<dbReference type="AlphaFoldDB" id="K6WCW4"/>
<dbReference type="PANTHER" id="PTHR42711">
    <property type="entry name" value="ABC TRANSPORTER ATP-BINDING PROTEIN"/>
    <property type="match status" value="1"/>
</dbReference>
<keyword evidence="3" id="KW-0547">Nucleotide-binding</keyword>
<evidence type="ECO:0000313" key="7">
    <source>
        <dbReference type="EMBL" id="GAB91581.1"/>
    </source>
</evidence>
<dbReference type="InterPro" id="IPR050763">
    <property type="entry name" value="ABC_transporter_ATP-binding"/>
</dbReference>
<dbReference type="Proteomes" id="UP000008363">
    <property type="component" value="Unassembled WGS sequence"/>
</dbReference>
<dbReference type="GO" id="GO:0005524">
    <property type="term" value="F:ATP binding"/>
    <property type="evidence" value="ECO:0007669"/>
    <property type="project" value="UniProtKB-KW"/>
</dbReference>
<keyword evidence="2" id="KW-0813">Transport</keyword>
<dbReference type="PROSITE" id="PS50893">
    <property type="entry name" value="ABC_TRANSPORTER_2"/>
    <property type="match status" value="1"/>
</dbReference>
<evidence type="ECO:0000256" key="1">
    <source>
        <dbReference type="ARBA" id="ARBA00004202"/>
    </source>
</evidence>
<dbReference type="Pfam" id="PF13732">
    <property type="entry name" value="DrrA1-3_C"/>
    <property type="match status" value="1"/>
</dbReference>
<organism evidence="7 8">
    <name type="scientific">Gordonia rhizosphera NBRC 16068</name>
    <dbReference type="NCBI Taxonomy" id="1108045"/>
    <lineage>
        <taxon>Bacteria</taxon>
        <taxon>Bacillati</taxon>
        <taxon>Actinomycetota</taxon>
        <taxon>Actinomycetes</taxon>
        <taxon>Mycobacteriales</taxon>
        <taxon>Gordoniaceae</taxon>
        <taxon>Gordonia</taxon>
    </lineage>
</organism>
<dbReference type="InterPro" id="IPR003439">
    <property type="entry name" value="ABC_transporter-like_ATP-bd"/>
</dbReference>
<evidence type="ECO:0000256" key="5">
    <source>
        <dbReference type="ARBA" id="ARBA00023251"/>
    </source>
</evidence>
<dbReference type="RefSeq" id="WP_006335185.1">
    <property type="nucleotide sequence ID" value="NZ_BAHC01000137.1"/>
</dbReference>
<sequence>MSTAIEVRDLTKRYRHGPQALAGVSLEVRTGEIYSLLGRNGSGKTTSVRILTGLTEPTTGTVEVLGADIVTDRRRVQRQIGVTLQEAALDDVLTGREVLVMVGRLVGMSGRRARVRADELLERFGLEQVAHRQVGTYSGGTRRRLDIAASLVRVPQILFLDEPTTGLDPQSRRALWDEILRLRSCHGMTVLLTTQYLEEAQALADRIAVLHTGLVVARGTPEALRRAHGSRSLTARVGDAGGHRVAALDRLNGRAHLTDGVLTMNLPEDVAAGRIVTELEAAGIALTDLEIRRDSLEDVFLKLTATQPAVTAAQTAVST</sequence>
<evidence type="ECO:0000256" key="4">
    <source>
        <dbReference type="ARBA" id="ARBA00022840"/>
    </source>
</evidence>
<comment type="subcellular location">
    <subcellularLocation>
        <location evidence="1">Cell membrane</location>
        <topology evidence="1">Peripheral membrane protein</topology>
    </subcellularLocation>
</comment>
<dbReference type="EMBL" id="BAHC01000137">
    <property type="protein sequence ID" value="GAB91581.1"/>
    <property type="molecule type" value="Genomic_DNA"/>
</dbReference>
<evidence type="ECO:0000259" key="6">
    <source>
        <dbReference type="PROSITE" id="PS50893"/>
    </source>
</evidence>
<evidence type="ECO:0000256" key="2">
    <source>
        <dbReference type="ARBA" id="ARBA00022448"/>
    </source>
</evidence>
<comment type="caution">
    <text evidence="7">The sequence shown here is derived from an EMBL/GenBank/DDBJ whole genome shotgun (WGS) entry which is preliminary data.</text>
</comment>
<keyword evidence="8" id="KW-1185">Reference proteome</keyword>
<dbReference type="eggNOG" id="COG1131">
    <property type="taxonomic scope" value="Bacteria"/>
</dbReference>